<evidence type="ECO:0000313" key="2">
    <source>
        <dbReference type="EMBL" id="EXX55034.1"/>
    </source>
</evidence>
<feature type="domain" description="Metallo-beta-lactamase" evidence="1">
    <location>
        <begin position="35"/>
        <end position="248"/>
    </location>
</feature>
<evidence type="ECO:0000259" key="1">
    <source>
        <dbReference type="SMART" id="SM00849"/>
    </source>
</evidence>
<dbReference type="PANTHER" id="PTHR42951">
    <property type="entry name" value="METALLO-BETA-LACTAMASE DOMAIN-CONTAINING"/>
    <property type="match status" value="1"/>
</dbReference>
<dbReference type="InterPro" id="IPR050855">
    <property type="entry name" value="NDM-1-like"/>
</dbReference>
<comment type="caution">
    <text evidence="2">The sequence shown here is derived from an EMBL/GenBank/DDBJ whole genome shotgun (WGS) entry which is preliminary data.</text>
</comment>
<dbReference type="OrthoDB" id="515692at2759"/>
<sequence>MSSLTSLPDYEKFVEIQQNVYRARFSLKLYGSTYPTSIFLVHIPTTKDCILVDGGDPDNVTKITNAISSHFESFPEYKLKYVVLTHGHFDHTGVLLKLLNDYKDIKIVMGENEIPFVVHGKKYSEITGDTLTYQLLKHFFAEGKAIGNEDRVIAIKEGREDEFEFHNDLRPIFTVGHTPGSLSYLHVPTNIILIGDLVFNFPLIQIPIFSAKNNISIPITSFSVSESKNSIKKVVEMESEVNFVFPAHDLYQNGISIEEFKQHAQKL</sequence>
<name>A0A015JJB6_RHIIW</name>
<protein>
    <recommendedName>
        <fullName evidence="1">Metallo-beta-lactamase domain-containing protein</fullName>
    </recommendedName>
</protein>
<dbReference type="STRING" id="1432141.A0A015JJB6"/>
<dbReference type="Gene3D" id="3.60.15.10">
    <property type="entry name" value="Ribonuclease Z/Hydroxyacylglutathione hydrolase-like"/>
    <property type="match status" value="1"/>
</dbReference>
<accession>A0A015JJB6</accession>
<dbReference type="AlphaFoldDB" id="A0A015JJB6"/>
<dbReference type="SMART" id="SM00849">
    <property type="entry name" value="Lactamase_B"/>
    <property type="match status" value="1"/>
</dbReference>
<dbReference type="Pfam" id="PF00753">
    <property type="entry name" value="Lactamase_B"/>
    <property type="match status" value="1"/>
</dbReference>
<evidence type="ECO:0000313" key="3">
    <source>
        <dbReference type="Proteomes" id="UP000022910"/>
    </source>
</evidence>
<reference evidence="2 3" key="1">
    <citation type="submission" date="2014-02" db="EMBL/GenBank/DDBJ databases">
        <title>Single nucleus genome sequencing reveals high similarity among nuclei of an endomycorrhizal fungus.</title>
        <authorList>
            <person name="Lin K."/>
            <person name="Geurts R."/>
            <person name="Zhang Z."/>
            <person name="Limpens E."/>
            <person name="Saunders D.G."/>
            <person name="Mu D."/>
            <person name="Pang E."/>
            <person name="Cao H."/>
            <person name="Cha H."/>
            <person name="Lin T."/>
            <person name="Zhou Q."/>
            <person name="Shang Y."/>
            <person name="Li Y."/>
            <person name="Ivanov S."/>
            <person name="Sharma T."/>
            <person name="Velzen R.V."/>
            <person name="Ruijter N.D."/>
            <person name="Aanen D.K."/>
            <person name="Win J."/>
            <person name="Kamoun S."/>
            <person name="Bisseling T."/>
            <person name="Huang S."/>
        </authorList>
    </citation>
    <scope>NUCLEOTIDE SEQUENCE [LARGE SCALE GENOMIC DNA]</scope>
    <source>
        <strain evidence="3">DAOM197198w</strain>
    </source>
</reference>
<dbReference type="PANTHER" id="PTHR42951:SF17">
    <property type="entry name" value="METALLO-BETA-LACTAMASE DOMAIN-CONTAINING PROTEIN"/>
    <property type="match status" value="1"/>
</dbReference>
<dbReference type="HOGENOM" id="CLU_1042618_0_0_1"/>
<dbReference type="SUPFAM" id="SSF56281">
    <property type="entry name" value="Metallo-hydrolase/oxidoreductase"/>
    <property type="match status" value="1"/>
</dbReference>
<dbReference type="EMBL" id="JEMT01028346">
    <property type="protein sequence ID" value="EXX55034.1"/>
    <property type="molecule type" value="Genomic_DNA"/>
</dbReference>
<dbReference type="Proteomes" id="UP000022910">
    <property type="component" value="Unassembled WGS sequence"/>
</dbReference>
<proteinExistence type="predicted"/>
<dbReference type="InterPro" id="IPR036866">
    <property type="entry name" value="RibonucZ/Hydroxyglut_hydro"/>
</dbReference>
<organism evidence="2 3">
    <name type="scientific">Rhizophagus irregularis (strain DAOM 197198w)</name>
    <name type="common">Glomus intraradices</name>
    <dbReference type="NCBI Taxonomy" id="1432141"/>
    <lineage>
        <taxon>Eukaryota</taxon>
        <taxon>Fungi</taxon>
        <taxon>Fungi incertae sedis</taxon>
        <taxon>Mucoromycota</taxon>
        <taxon>Glomeromycotina</taxon>
        <taxon>Glomeromycetes</taxon>
        <taxon>Glomerales</taxon>
        <taxon>Glomeraceae</taxon>
        <taxon>Rhizophagus</taxon>
    </lineage>
</organism>
<keyword evidence="3" id="KW-1185">Reference proteome</keyword>
<gene>
    <name evidence="2" type="ORF">RirG_229000</name>
</gene>
<dbReference type="InterPro" id="IPR001279">
    <property type="entry name" value="Metallo-B-lactamas"/>
</dbReference>
<dbReference type="OMA" id="CFYHEED"/>